<dbReference type="EMBL" id="CP015093">
    <property type="protein sequence ID" value="APZ52993.1"/>
    <property type="molecule type" value="Genomic_DNA"/>
</dbReference>
<evidence type="ECO:0000313" key="2">
    <source>
        <dbReference type="Proteomes" id="UP000187059"/>
    </source>
</evidence>
<dbReference type="KEGG" id="paby:Ga0080574_TMP2659"/>
<dbReference type="AlphaFoldDB" id="A0A1P8UUC1"/>
<dbReference type="OrthoDB" id="7846016at2"/>
<accession>A0A1P8UUC1</accession>
<dbReference type="RefSeq" id="WP_076700013.1">
    <property type="nucleotide sequence ID" value="NZ_CP015093.1"/>
</dbReference>
<protein>
    <recommendedName>
        <fullName evidence="3">DUF4274 domain-containing protein</fullName>
    </recommendedName>
</protein>
<name>A0A1P8UUC1_9RHOB</name>
<organism evidence="1 2">
    <name type="scientific">Salipiger abyssi</name>
    <dbReference type="NCBI Taxonomy" id="1250539"/>
    <lineage>
        <taxon>Bacteria</taxon>
        <taxon>Pseudomonadati</taxon>
        <taxon>Pseudomonadota</taxon>
        <taxon>Alphaproteobacteria</taxon>
        <taxon>Rhodobacterales</taxon>
        <taxon>Roseobacteraceae</taxon>
        <taxon>Salipiger</taxon>
    </lineage>
</organism>
<dbReference type="Proteomes" id="UP000187059">
    <property type="component" value="Chromosome"/>
</dbReference>
<dbReference type="STRING" id="1250539.Ga0080574_TMP2659"/>
<gene>
    <name evidence="1" type="ORF">Ga0080574_TMP2659</name>
</gene>
<keyword evidence="2" id="KW-1185">Reference proteome</keyword>
<evidence type="ECO:0008006" key="3">
    <source>
        <dbReference type="Google" id="ProtNLM"/>
    </source>
</evidence>
<proteinExistence type="predicted"/>
<evidence type="ECO:0000313" key="1">
    <source>
        <dbReference type="EMBL" id="APZ52993.1"/>
    </source>
</evidence>
<reference evidence="1 2" key="1">
    <citation type="submission" date="2016-04" db="EMBL/GenBank/DDBJ databases">
        <title>Deep-sea bacteria in the southern Pacific.</title>
        <authorList>
            <person name="Tang K."/>
        </authorList>
    </citation>
    <scope>NUCLEOTIDE SEQUENCE [LARGE SCALE GENOMIC DNA]</scope>
    <source>
        <strain evidence="1 2">JLT2014</strain>
    </source>
</reference>
<sequence length="367" mass="39861">MLLLALPQGIVNAAMAQVGPSVILALAWTVAFGAAHFARHAIDRRRERPAPLLDHSALRHPPPGIPDTRSIRAELYRVLQSPAPLAAEFGGAEPETPDHALRRVLERILASWALHSPTELSDDRLHEIWLLIELVRATPDRAGELAQHFVNPDVLLDIRDRITAIDRHRRSYDAQMAAFRATCRAWETASRDAAPRSLLAALKTLDRADPDLWHKVIAEHDPHDPAQQDAALWCARQTSCERASVALFLAGVAARGQIAAAARAGDTGWLDGLREVIDGWNAGRYAGRAMGLTPADAVAGSAPALAAQLDRLAEITGAPRWPEPRGLFAEYHGCAPRPRDHWSLAHGGLSAPPQIADYLEPAALYAA</sequence>